<organism evidence="1 2">
    <name type="scientific">Corynebacterium zhongnanshanii</name>
    <dbReference type="NCBI Taxonomy" id="2768834"/>
    <lineage>
        <taxon>Bacteria</taxon>
        <taxon>Bacillati</taxon>
        <taxon>Actinomycetota</taxon>
        <taxon>Actinomycetes</taxon>
        <taxon>Mycobacteriales</taxon>
        <taxon>Corynebacteriaceae</taxon>
        <taxon>Corynebacterium</taxon>
    </lineage>
</organism>
<evidence type="ECO:0008006" key="3">
    <source>
        <dbReference type="Google" id="ProtNLM"/>
    </source>
</evidence>
<dbReference type="EMBL" id="WBZJ01000004">
    <property type="protein sequence ID" value="KAB3519135.1"/>
    <property type="molecule type" value="Genomic_DNA"/>
</dbReference>
<reference evidence="1 2" key="1">
    <citation type="submission" date="2019-10" db="EMBL/GenBank/DDBJ databases">
        <title>Corynebacterium sp novel species isolated from the respiratory tract of Marmot.</title>
        <authorList>
            <person name="Zhang G."/>
        </authorList>
    </citation>
    <scope>NUCLEOTIDE SEQUENCE [LARGE SCALE GENOMIC DNA]</scope>
    <source>
        <strain evidence="1 2">336</strain>
    </source>
</reference>
<evidence type="ECO:0000313" key="1">
    <source>
        <dbReference type="EMBL" id="KAB3519135.1"/>
    </source>
</evidence>
<evidence type="ECO:0000313" key="2">
    <source>
        <dbReference type="Proteomes" id="UP000436181"/>
    </source>
</evidence>
<accession>A0ABQ6VHC5</accession>
<name>A0ABQ6VHC5_9CORY</name>
<sequence length="204" mass="22038">MNIKETLYWVEDLLPGDMTVVSRQVGESFPIFNIASAHIGEEGSEESVAMTLDMSRIDPGLESEDGADVRVELLIVHQGHSGVGPDLLATAATMISEDPMERSPQPGLTLPGLAGHVDGSITATHGVLVVPFVWSQGVPHILEVAQNADGETQEEFTHPGRMTVPAQLVMLTDEEFAVVESEGLGAAQRYIVENNINVNDLWRQ</sequence>
<dbReference type="Proteomes" id="UP000436181">
    <property type="component" value="Unassembled WGS sequence"/>
</dbReference>
<proteinExistence type="predicted"/>
<protein>
    <recommendedName>
        <fullName evidence="3">Suppressor of fused-like domain-containing protein</fullName>
    </recommendedName>
</protein>
<comment type="caution">
    <text evidence="1">The sequence shown here is derived from an EMBL/GenBank/DDBJ whole genome shotgun (WGS) entry which is preliminary data.</text>
</comment>
<gene>
    <name evidence="1" type="ORF">F8377_08985</name>
</gene>
<keyword evidence="2" id="KW-1185">Reference proteome</keyword>